<dbReference type="Proteomes" id="UP000284465">
    <property type="component" value="Unassembled WGS sequence"/>
</dbReference>
<accession>A0A413SG19</accession>
<feature type="transmembrane region" description="Helical" evidence="1">
    <location>
        <begin position="99"/>
        <end position="122"/>
    </location>
</feature>
<evidence type="ECO:0000313" key="3">
    <source>
        <dbReference type="Proteomes" id="UP000284465"/>
    </source>
</evidence>
<keyword evidence="1" id="KW-0812">Transmembrane</keyword>
<gene>
    <name evidence="2" type="ORF">DW927_11725</name>
</gene>
<proteinExistence type="predicted"/>
<evidence type="ECO:0000256" key="1">
    <source>
        <dbReference type="SAM" id="Phobius"/>
    </source>
</evidence>
<protein>
    <submittedName>
        <fullName evidence="2">Uncharacterized protein</fullName>
    </submittedName>
</protein>
<keyword evidence="1" id="KW-0472">Membrane</keyword>
<organism evidence="2 3">
    <name type="scientific">Roseburia intestinalis</name>
    <dbReference type="NCBI Taxonomy" id="166486"/>
    <lineage>
        <taxon>Bacteria</taxon>
        <taxon>Bacillati</taxon>
        <taxon>Bacillota</taxon>
        <taxon>Clostridia</taxon>
        <taxon>Lachnospirales</taxon>
        <taxon>Lachnospiraceae</taxon>
        <taxon>Roseburia</taxon>
    </lineage>
</organism>
<dbReference type="RefSeq" id="WP_118591634.1">
    <property type="nucleotide sequence ID" value="NZ_QSFP01000013.1"/>
</dbReference>
<evidence type="ECO:0000313" key="2">
    <source>
        <dbReference type="EMBL" id="RHA66202.1"/>
    </source>
</evidence>
<dbReference type="AlphaFoldDB" id="A0A413SG19"/>
<keyword evidence="1" id="KW-1133">Transmembrane helix</keyword>
<reference evidence="2 3" key="1">
    <citation type="submission" date="2018-08" db="EMBL/GenBank/DDBJ databases">
        <title>A genome reference for cultivated species of the human gut microbiota.</title>
        <authorList>
            <person name="Zou Y."/>
            <person name="Xue W."/>
            <person name="Luo G."/>
        </authorList>
    </citation>
    <scope>NUCLEOTIDE SEQUENCE [LARGE SCALE GENOMIC DNA]</scope>
    <source>
        <strain evidence="2 3">AM43-11</strain>
    </source>
</reference>
<feature type="transmembrane region" description="Helical" evidence="1">
    <location>
        <begin position="142"/>
        <end position="158"/>
    </location>
</feature>
<name>A0A413SG19_9FIRM</name>
<sequence length="184" mass="21142">MSETNQAESVSVNAVLPGMSALGINPTATSVAVDIGNLLEDETISEEENENKYTDDKKDISELVQSSYIHMDAEFQKYLENFNETVKKNEEQKFKLKKYFFYCVMIILFLVIIFPYILVFVFHEKVTDVTVITMGISSTAEVVSSIIVLPKIIAKYLFNKKEEDNKRQIISNMQTYNHDKQNKM</sequence>
<dbReference type="EMBL" id="QSFP01000013">
    <property type="protein sequence ID" value="RHA66202.1"/>
    <property type="molecule type" value="Genomic_DNA"/>
</dbReference>
<comment type="caution">
    <text evidence="2">The sequence shown here is derived from an EMBL/GenBank/DDBJ whole genome shotgun (WGS) entry which is preliminary data.</text>
</comment>